<dbReference type="Proteomes" id="UP000815677">
    <property type="component" value="Unassembled WGS sequence"/>
</dbReference>
<keyword evidence="3" id="KW-1185">Reference proteome</keyword>
<organism evidence="2 3">
    <name type="scientific">Mycena chlorophos</name>
    <name type="common">Agaric fungus</name>
    <name type="synonym">Agaricus chlorophos</name>
    <dbReference type="NCBI Taxonomy" id="658473"/>
    <lineage>
        <taxon>Eukaryota</taxon>
        <taxon>Fungi</taxon>
        <taxon>Dikarya</taxon>
        <taxon>Basidiomycota</taxon>
        <taxon>Agaricomycotina</taxon>
        <taxon>Agaricomycetes</taxon>
        <taxon>Agaricomycetidae</taxon>
        <taxon>Agaricales</taxon>
        <taxon>Marasmiineae</taxon>
        <taxon>Mycenaceae</taxon>
        <taxon>Mycena</taxon>
    </lineage>
</organism>
<evidence type="ECO:0000256" key="1">
    <source>
        <dbReference type="SAM" id="SignalP"/>
    </source>
</evidence>
<dbReference type="EMBL" id="DF842169">
    <property type="protein sequence ID" value="GAT46248.1"/>
    <property type="molecule type" value="Genomic_DNA"/>
</dbReference>
<evidence type="ECO:0008006" key="4">
    <source>
        <dbReference type="Google" id="ProtNLM"/>
    </source>
</evidence>
<proteinExistence type="predicted"/>
<evidence type="ECO:0000313" key="3">
    <source>
        <dbReference type="Proteomes" id="UP000815677"/>
    </source>
</evidence>
<keyword evidence="1" id="KW-0732">Signal</keyword>
<accession>A0ABQ0L5A3</accession>
<reference evidence="2" key="1">
    <citation type="submission" date="2014-09" db="EMBL/GenBank/DDBJ databases">
        <title>Genome sequence of the luminous mushroom Mycena chlorophos for searching fungal bioluminescence genes.</title>
        <authorList>
            <person name="Tanaka Y."/>
            <person name="Kasuga D."/>
            <person name="Oba Y."/>
            <person name="Hase S."/>
            <person name="Sato K."/>
            <person name="Oba Y."/>
            <person name="Sakakibara Y."/>
        </authorList>
    </citation>
    <scope>NUCLEOTIDE SEQUENCE</scope>
</reference>
<gene>
    <name evidence="2" type="ORF">MCHLO_03784</name>
</gene>
<name>A0ABQ0L5A3_MYCCL</name>
<sequence length="138" mass="15310">MLSTVAALFVILFVASLVLGWTEDRTRTTDARALVVEVVDHALEHALERCRDRLVHQTTVAGTLPLAAFETLYEQEVQLVQSAKQVLIDHIHQYQLPHLPLAPHRADSTFPGRSLTVVLIALLAALTQQLATRPPHII</sequence>
<evidence type="ECO:0000313" key="2">
    <source>
        <dbReference type="EMBL" id="GAT46248.1"/>
    </source>
</evidence>
<feature type="signal peptide" evidence="1">
    <location>
        <begin position="1"/>
        <end position="20"/>
    </location>
</feature>
<feature type="chain" id="PRO_5046107422" description="Secreted protein" evidence="1">
    <location>
        <begin position="21"/>
        <end position="138"/>
    </location>
</feature>
<protein>
    <recommendedName>
        <fullName evidence="4">Secreted protein</fullName>
    </recommendedName>
</protein>